<sequence>MSLKYAVVGTGATGGYYGGRLANSGQEVHFLLHSDYEYVKKNGLKVDSVHGDFYLKSVHAYNSTSDMPKCDVVLVALKTTNNKLLKELLPPLLHKDTVVILIQNGLGLEADLQKDFPGLNIAGGLAFICSSKIGEGHIGHFDEGHLNIGSYSCANPDILEQVCNDLIQSGVKTQVLELEKARWMKLIWNIPYNGMTVVMNSTTANLMSDPVMTELLYSIMLEVVHGANSVGRGRFSIPESYARDILEMTRHMTPYSPSMKLDFDYRRPLEIEYIYSRPISDAESVGYEMSRVAMLKSQLQFIEAQYLSSSR</sequence>
<evidence type="ECO:0000256" key="4">
    <source>
        <dbReference type="ARBA" id="ARBA00019465"/>
    </source>
</evidence>
<gene>
    <name evidence="12" type="ORF">KL86DYS1_11159</name>
</gene>
<dbReference type="PANTHER" id="PTHR21708">
    <property type="entry name" value="PROBABLE 2-DEHYDROPANTOATE 2-REDUCTASE"/>
    <property type="match status" value="1"/>
</dbReference>
<dbReference type="FunFam" id="1.10.1040.10:FF:000017">
    <property type="entry name" value="2-dehydropantoate 2-reductase"/>
    <property type="match status" value="1"/>
</dbReference>
<dbReference type="InterPro" id="IPR013332">
    <property type="entry name" value="KPR_N"/>
</dbReference>
<comment type="similarity">
    <text evidence="2 9">Belongs to the ketopantoate reductase family.</text>
</comment>
<organism evidence="12">
    <name type="scientific">uncultured Dysgonomonas sp</name>
    <dbReference type="NCBI Taxonomy" id="206096"/>
    <lineage>
        <taxon>Bacteria</taxon>
        <taxon>Pseudomonadati</taxon>
        <taxon>Bacteroidota</taxon>
        <taxon>Bacteroidia</taxon>
        <taxon>Bacteroidales</taxon>
        <taxon>Dysgonomonadaceae</taxon>
        <taxon>Dysgonomonas</taxon>
        <taxon>environmental samples</taxon>
    </lineage>
</organism>
<dbReference type="SUPFAM" id="SSF51735">
    <property type="entry name" value="NAD(P)-binding Rossmann-fold domains"/>
    <property type="match status" value="1"/>
</dbReference>
<feature type="domain" description="Ketopantoate reductase N-terminal" evidence="10">
    <location>
        <begin position="5"/>
        <end position="151"/>
    </location>
</feature>
<feature type="domain" description="Ketopantoate reductase C-terminal" evidence="11">
    <location>
        <begin position="178"/>
        <end position="302"/>
    </location>
</feature>
<dbReference type="InterPro" id="IPR008927">
    <property type="entry name" value="6-PGluconate_DH-like_C_sf"/>
</dbReference>
<proteinExistence type="inferred from homology"/>
<evidence type="ECO:0000259" key="10">
    <source>
        <dbReference type="Pfam" id="PF02558"/>
    </source>
</evidence>
<evidence type="ECO:0000256" key="5">
    <source>
        <dbReference type="ARBA" id="ARBA00022857"/>
    </source>
</evidence>
<evidence type="ECO:0000256" key="3">
    <source>
        <dbReference type="ARBA" id="ARBA00013014"/>
    </source>
</evidence>
<evidence type="ECO:0000256" key="1">
    <source>
        <dbReference type="ARBA" id="ARBA00004994"/>
    </source>
</evidence>
<name>A0A212J4Z2_9BACT</name>
<evidence type="ECO:0000259" key="11">
    <source>
        <dbReference type="Pfam" id="PF08546"/>
    </source>
</evidence>
<dbReference type="GO" id="GO:0015940">
    <property type="term" value="P:pantothenate biosynthetic process"/>
    <property type="evidence" value="ECO:0007669"/>
    <property type="project" value="UniProtKB-UniPathway"/>
</dbReference>
<evidence type="ECO:0000256" key="6">
    <source>
        <dbReference type="ARBA" id="ARBA00023002"/>
    </source>
</evidence>
<dbReference type="NCBIfam" id="NF004887">
    <property type="entry name" value="PRK06249.1"/>
    <property type="match status" value="1"/>
</dbReference>
<keyword evidence="9" id="KW-0566">Pantothenate biosynthesis</keyword>
<dbReference type="EC" id="1.1.1.169" evidence="3 9"/>
<dbReference type="SUPFAM" id="SSF48179">
    <property type="entry name" value="6-phosphogluconate dehydrogenase C-terminal domain-like"/>
    <property type="match status" value="1"/>
</dbReference>
<keyword evidence="6 9" id="KW-0560">Oxidoreductase</keyword>
<dbReference type="Gene3D" id="1.10.1040.10">
    <property type="entry name" value="N-(1-d-carboxylethyl)-l-norvaline Dehydrogenase, domain 2"/>
    <property type="match status" value="1"/>
</dbReference>
<dbReference type="AlphaFoldDB" id="A0A212J4Z2"/>
<evidence type="ECO:0000256" key="8">
    <source>
        <dbReference type="ARBA" id="ARBA00048793"/>
    </source>
</evidence>
<dbReference type="UniPathway" id="UPA00028">
    <property type="reaction ID" value="UER00004"/>
</dbReference>
<dbReference type="InterPro" id="IPR003710">
    <property type="entry name" value="ApbA"/>
</dbReference>
<dbReference type="PANTHER" id="PTHR21708:SF26">
    <property type="entry name" value="2-DEHYDROPANTOATE 2-REDUCTASE"/>
    <property type="match status" value="1"/>
</dbReference>
<evidence type="ECO:0000256" key="2">
    <source>
        <dbReference type="ARBA" id="ARBA00007870"/>
    </source>
</evidence>
<dbReference type="Pfam" id="PF02558">
    <property type="entry name" value="ApbA"/>
    <property type="match status" value="1"/>
</dbReference>
<evidence type="ECO:0000256" key="7">
    <source>
        <dbReference type="ARBA" id="ARBA00032024"/>
    </source>
</evidence>
<accession>A0A212J4Z2</accession>
<dbReference type="EMBL" id="FLUM01000001">
    <property type="protein sequence ID" value="SBV94532.1"/>
    <property type="molecule type" value="Genomic_DNA"/>
</dbReference>
<dbReference type="Gene3D" id="3.40.50.720">
    <property type="entry name" value="NAD(P)-binding Rossmann-like Domain"/>
    <property type="match status" value="1"/>
</dbReference>
<dbReference type="InterPro" id="IPR013328">
    <property type="entry name" value="6PGD_dom2"/>
</dbReference>
<dbReference type="InterPro" id="IPR013752">
    <property type="entry name" value="KPA_reductase"/>
</dbReference>
<comment type="catalytic activity">
    <reaction evidence="8 9">
        <text>(R)-pantoate + NADP(+) = 2-dehydropantoate + NADPH + H(+)</text>
        <dbReference type="Rhea" id="RHEA:16233"/>
        <dbReference type="ChEBI" id="CHEBI:11561"/>
        <dbReference type="ChEBI" id="CHEBI:15378"/>
        <dbReference type="ChEBI" id="CHEBI:15980"/>
        <dbReference type="ChEBI" id="CHEBI:57783"/>
        <dbReference type="ChEBI" id="CHEBI:58349"/>
        <dbReference type="EC" id="1.1.1.169"/>
    </reaction>
</comment>
<dbReference type="Pfam" id="PF08546">
    <property type="entry name" value="ApbA_C"/>
    <property type="match status" value="1"/>
</dbReference>
<evidence type="ECO:0000313" key="12">
    <source>
        <dbReference type="EMBL" id="SBV94532.1"/>
    </source>
</evidence>
<dbReference type="InterPro" id="IPR036291">
    <property type="entry name" value="NAD(P)-bd_dom_sf"/>
</dbReference>
<dbReference type="GO" id="GO:0005737">
    <property type="term" value="C:cytoplasm"/>
    <property type="evidence" value="ECO:0007669"/>
    <property type="project" value="TreeGrafter"/>
</dbReference>
<dbReference type="GO" id="GO:0008677">
    <property type="term" value="F:2-dehydropantoate 2-reductase activity"/>
    <property type="evidence" value="ECO:0007669"/>
    <property type="project" value="UniProtKB-EC"/>
</dbReference>
<dbReference type="RefSeq" id="WP_296939010.1">
    <property type="nucleotide sequence ID" value="NZ_LT599032.1"/>
</dbReference>
<comment type="pathway">
    <text evidence="1 9">Cofactor biosynthesis; (R)-pantothenate biosynthesis; (R)-pantoate from 3-methyl-2-oxobutanoate: step 2/2.</text>
</comment>
<dbReference type="NCBIfam" id="TIGR00745">
    <property type="entry name" value="apbA_panE"/>
    <property type="match status" value="1"/>
</dbReference>
<reference evidence="12" key="1">
    <citation type="submission" date="2016-04" db="EMBL/GenBank/DDBJ databases">
        <authorList>
            <person name="Evans L.H."/>
            <person name="Alamgir A."/>
            <person name="Owens N."/>
            <person name="Weber N.D."/>
            <person name="Virtaneva K."/>
            <person name="Barbian K."/>
            <person name="Babar A."/>
            <person name="Rosenke K."/>
        </authorList>
    </citation>
    <scope>NUCLEOTIDE SEQUENCE</scope>
    <source>
        <strain evidence="12">86-1</strain>
    </source>
</reference>
<comment type="function">
    <text evidence="9">Catalyzes the NADPH-dependent reduction of ketopantoate into pantoic acid.</text>
</comment>
<dbReference type="InterPro" id="IPR051402">
    <property type="entry name" value="KPR-Related"/>
</dbReference>
<keyword evidence="5 9" id="KW-0521">NADP</keyword>
<evidence type="ECO:0000256" key="9">
    <source>
        <dbReference type="RuleBase" id="RU362068"/>
    </source>
</evidence>
<protein>
    <recommendedName>
        <fullName evidence="4 9">2-dehydropantoate 2-reductase</fullName>
        <ecNumber evidence="3 9">1.1.1.169</ecNumber>
    </recommendedName>
    <alternativeName>
        <fullName evidence="7 9">Ketopantoate reductase</fullName>
    </alternativeName>
</protein>